<keyword evidence="1" id="KW-1015">Disulfide bond</keyword>
<dbReference type="CDD" id="cd00109">
    <property type="entry name" value="Kunitz-type"/>
    <property type="match status" value="1"/>
</dbReference>
<feature type="compositionally biased region" description="Polar residues" evidence="2">
    <location>
        <begin position="167"/>
        <end position="184"/>
    </location>
</feature>
<dbReference type="PROSITE" id="PS00280">
    <property type="entry name" value="BPTI_KUNITZ_1"/>
    <property type="match status" value="1"/>
</dbReference>
<dbReference type="InterPro" id="IPR002223">
    <property type="entry name" value="Kunitz_BPTI"/>
</dbReference>
<feature type="domain" description="BPTI/Kunitz inhibitor" evidence="4">
    <location>
        <begin position="255"/>
        <end position="306"/>
    </location>
</feature>
<dbReference type="SMART" id="SM00131">
    <property type="entry name" value="KU"/>
    <property type="match status" value="1"/>
</dbReference>
<proteinExistence type="predicted"/>
<dbReference type="PANTHER" id="PTHR10083">
    <property type="entry name" value="KUNITZ-TYPE PROTEASE INHIBITOR-RELATED"/>
    <property type="match status" value="1"/>
</dbReference>
<evidence type="ECO:0000256" key="3">
    <source>
        <dbReference type="SAM" id="SignalP"/>
    </source>
</evidence>
<dbReference type="Pfam" id="PF00014">
    <property type="entry name" value="Kunitz_BPTI"/>
    <property type="match status" value="1"/>
</dbReference>
<dbReference type="Gene3D" id="4.10.410.10">
    <property type="entry name" value="Pancreatic trypsin inhibitor Kunitz domain"/>
    <property type="match status" value="1"/>
</dbReference>
<dbReference type="SUPFAM" id="SSF57362">
    <property type="entry name" value="BPTI-like"/>
    <property type="match status" value="1"/>
</dbReference>
<dbReference type="InterPro" id="IPR020901">
    <property type="entry name" value="Prtase_inh_Kunz-CS"/>
</dbReference>
<dbReference type="EMBL" id="HACM01011185">
    <property type="protein sequence ID" value="CRZ11627.1"/>
    <property type="molecule type" value="Transcribed_RNA"/>
</dbReference>
<organism evidence="5">
    <name type="scientific">Spongospora subterranea</name>
    <dbReference type="NCBI Taxonomy" id="70186"/>
    <lineage>
        <taxon>Eukaryota</taxon>
        <taxon>Sar</taxon>
        <taxon>Rhizaria</taxon>
        <taxon>Endomyxa</taxon>
        <taxon>Phytomyxea</taxon>
        <taxon>Plasmodiophorida</taxon>
        <taxon>Plasmodiophoridae</taxon>
        <taxon>Spongospora</taxon>
    </lineage>
</organism>
<dbReference type="InterPro" id="IPR050098">
    <property type="entry name" value="TFPI/VKTCI-like"/>
</dbReference>
<dbReference type="GO" id="GO:0004867">
    <property type="term" value="F:serine-type endopeptidase inhibitor activity"/>
    <property type="evidence" value="ECO:0007669"/>
    <property type="project" value="InterPro"/>
</dbReference>
<evidence type="ECO:0000259" key="4">
    <source>
        <dbReference type="PROSITE" id="PS50279"/>
    </source>
</evidence>
<evidence type="ECO:0000256" key="1">
    <source>
        <dbReference type="ARBA" id="ARBA00023157"/>
    </source>
</evidence>
<evidence type="ECO:0000313" key="5">
    <source>
        <dbReference type="EMBL" id="CRZ11627.1"/>
    </source>
</evidence>
<evidence type="ECO:0000256" key="2">
    <source>
        <dbReference type="SAM" id="MobiDB-lite"/>
    </source>
</evidence>
<dbReference type="PROSITE" id="PS50279">
    <property type="entry name" value="BPTI_KUNITZ_2"/>
    <property type="match status" value="1"/>
</dbReference>
<name>A0A0H5RDG2_9EUKA</name>
<keyword evidence="3" id="KW-0732">Signal</keyword>
<feature type="region of interest" description="Disordered" evidence="2">
    <location>
        <begin position="156"/>
        <end position="209"/>
    </location>
</feature>
<dbReference type="InterPro" id="IPR036880">
    <property type="entry name" value="Kunitz_BPTI_sf"/>
</dbReference>
<sequence length="334" mass="37358">ILIMKLSSLILIAINVLLSFTTADNSSWFGWIRNQDSSPDEEDGITMTTEEAIGTEQTDTAVESDYHGGIDNQQIGKTEDTMILESVAEVEAILISAGTSFENLEIDFRQERATALNKNSRTTESKARCGLDENMKICSNKFVEKESYMSSDAELAPFKRQGKRQSSEISAGTPSQTTKATGDTSEAKNADSPKLSWEHTSRSPYNQHDPHEMIMEVEVKQSIEQDVRDVIDPRNVGKIVTLLMELDWRYPTEYCIGGEAERGLCTGNYSRWSFYKDDGVCKPFEYGGCLGTLNMFLSENDCMDTCIRTPLARIEVELNRINGNDDAEAEPMMI</sequence>
<reference evidence="5" key="1">
    <citation type="submission" date="2015-04" db="EMBL/GenBank/DDBJ databases">
        <title>The genome sequence of the plant pathogenic Rhizarian Plasmodiophora brassicae reveals insights in its biotrophic life cycle and the origin of chitin synthesis.</title>
        <authorList>
            <person name="Schwelm A."/>
            <person name="Fogelqvist J."/>
            <person name="Knaust A."/>
            <person name="Julke S."/>
            <person name="Lilja T."/>
            <person name="Dhandapani V."/>
            <person name="Bonilla-Rosso G."/>
            <person name="Karlsson M."/>
            <person name="Shevchenko A."/>
            <person name="Choi S.R."/>
            <person name="Kim H.G."/>
            <person name="Park J.Y."/>
            <person name="Lim Y.P."/>
            <person name="Ludwig-Muller J."/>
            <person name="Dixelius C."/>
        </authorList>
    </citation>
    <scope>NUCLEOTIDE SEQUENCE</scope>
    <source>
        <tissue evidence="5">Potato root galls</tissue>
    </source>
</reference>
<dbReference type="PANTHER" id="PTHR10083:SF374">
    <property type="entry name" value="BPTI_KUNITZ INHIBITOR DOMAIN-CONTAINING PROTEIN"/>
    <property type="match status" value="1"/>
</dbReference>
<feature type="signal peptide" evidence="3">
    <location>
        <begin position="1"/>
        <end position="23"/>
    </location>
</feature>
<dbReference type="GO" id="GO:0005615">
    <property type="term" value="C:extracellular space"/>
    <property type="evidence" value="ECO:0007669"/>
    <property type="project" value="TreeGrafter"/>
</dbReference>
<feature type="compositionally biased region" description="Basic and acidic residues" evidence="2">
    <location>
        <begin position="185"/>
        <end position="201"/>
    </location>
</feature>
<protein>
    <recommendedName>
        <fullName evidence="4">BPTI/Kunitz inhibitor domain-containing protein</fullName>
    </recommendedName>
</protein>
<dbReference type="AlphaFoldDB" id="A0A0H5RDG2"/>
<feature type="non-terminal residue" evidence="5">
    <location>
        <position position="1"/>
    </location>
</feature>
<accession>A0A0H5RDG2</accession>
<feature type="chain" id="PRO_5005223948" description="BPTI/Kunitz inhibitor domain-containing protein" evidence="3">
    <location>
        <begin position="24"/>
        <end position="334"/>
    </location>
</feature>